<organism evidence="4 5">
    <name type="scientific">Vibrio sinensis</name>
    <dbReference type="NCBI Taxonomy" id="2302434"/>
    <lineage>
        <taxon>Bacteria</taxon>
        <taxon>Pseudomonadati</taxon>
        <taxon>Pseudomonadota</taxon>
        <taxon>Gammaproteobacteria</taxon>
        <taxon>Vibrionales</taxon>
        <taxon>Vibrionaceae</taxon>
        <taxon>Vibrio</taxon>
    </lineage>
</organism>
<evidence type="ECO:0000313" key="5">
    <source>
        <dbReference type="Proteomes" id="UP000273252"/>
    </source>
</evidence>
<keyword evidence="2" id="KW-0732">Signal</keyword>
<proteinExistence type="predicted"/>
<gene>
    <name evidence="4" type="ORF">DZ860_08580</name>
</gene>
<reference evidence="4 5" key="1">
    <citation type="submission" date="2018-08" db="EMBL/GenBank/DDBJ databases">
        <title>Vibrio isolated from the Eastern China Marginal Seas.</title>
        <authorList>
            <person name="Li Y."/>
        </authorList>
    </citation>
    <scope>NUCLEOTIDE SEQUENCE [LARGE SCALE GENOMIC DNA]</scope>
    <source>
        <strain evidence="4 5">BEI233</strain>
    </source>
</reference>
<dbReference type="AlphaFoldDB" id="A0A3A6QPD3"/>
<dbReference type="Pfam" id="PF13511">
    <property type="entry name" value="DUF4124"/>
    <property type="match status" value="1"/>
</dbReference>
<feature type="chain" id="PRO_5017477236" evidence="2">
    <location>
        <begin position="23"/>
        <end position="185"/>
    </location>
</feature>
<feature type="region of interest" description="Disordered" evidence="1">
    <location>
        <begin position="55"/>
        <end position="82"/>
    </location>
</feature>
<name>A0A3A6QPD3_9VIBR</name>
<protein>
    <submittedName>
        <fullName evidence="4">DUF4124 domain-containing protein</fullName>
    </submittedName>
</protein>
<sequence length="185" mass="20683">MKNVAKAILIMSLLLISFLSSAQSKQTIYTWVDSKGIRHFNDHPQHIDAQPITLENKPLPLTPTPDEELQKKTPLHKNRDTAEATEATNIEILSPRQNETLRNNQGEIVITTELSRKLKPDEQLQLILGGTSYGAPQTTQRWILKNIDRGKHQISIQVVSLGKVIASSITITVHLKRASAIKVSK</sequence>
<feature type="domain" description="DUF4124" evidence="3">
    <location>
        <begin position="19"/>
        <end position="65"/>
    </location>
</feature>
<evidence type="ECO:0000256" key="1">
    <source>
        <dbReference type="SAM" id="MobiDB-lite"/>
    </source>
</evidence>
<keyword evidence="5" id="KW-1185">Reference proteome</keyword>
<dbReference type="RefSeq" id="WP_120030520.1">
    <property type="nucleotide sequence ID" value="NZ_QVMU01000005.1"/>
</dbReference>
<evidence type="ECO:0000259" key="3">
    <source>
        <dbReference type="Pfam" id="PF13511"/>
    </source>
</evidence>
<comment type="caution">
    <text evidence="4">The sequence shown here is derived from an EMBL/GenBank/DDBJ whole genome shotgun (WGS) entry which is preliminary data.</text>
</comment>
<dbReference type="InterPro" id="IPR025392">
    <property type="entry name" value="DUF4124"/>
</dbReference>
<dbReference type="OrthoDB" id="7062774at2"/>
<evidence type="ECO:0000256" key="2">
    <source>
        <dbReference type="SAM" id="SignalP"/>
    </source>
</evidence>
<evidence type="ECO:0000313" key="4">
    <source>
        <dbReference type="EMBL" id="RJX72456.1"/>
    </source>
</evidence>
<dbReference type="Proteomes" id="UP000273252">
    <property type="component" value="Unassembled WGS sequence"/>
</dbReference>
<dbReference type="EMBL" id="QVMU01000005">
    <property type="protein sequence ID" value="RJX72456.1"/>
    <property type="molecule type" value="Genomic_DNA"/>
</dbReference>
<feature type="signal peptide" evidence="2">
    <location>
        <begin position="1"/>
        <end position="22"/>
    </location>
</feature>
<accession>A0A3A6QPD3</accession>